<accession>X1V2U3</accession>
<evidence type="ECO:0000313" key="1">
    <source>
        <dbReference type="EMBL" id="GAJ06476.1"/>
    </source>
</evidence>
<gene>
    <name evidence="1" type="ORF">S12H4_43250</name>
</gene>
<organism evidence="1">
    <name type="scientific">marine sediment metagenome</name>
    <dbReference type="NCBI Taxonomy" id="412755"/>
    <lineage>
        <taxon>unclassified sequences</taxon>
        <taxon>metagenomes</taxon>
        <taxon>ecological metagenomes</taxon>
    </lineage>
</organism>
<sequence>MKSLSVWARKNISALIHPQLRSFILRHVSLLDSRTEWWRSKDPYLNDPPYSTYESKYPIKLGVIKEFWHRHWPYIAACRDLEVAYEVIDISGPDWIEVIEKSECDAFLVWPSVQLSFWKQMYDERLKIIVESLGKVMYPTYNELWLYESKRRMYYWLKANGIPHPKTYIFYSMTDALDFAQTS</sequence>
<dbReference type="AlphaFoldDB" id="X1V2U3"/>
<proteinExistence type="predicted"/>
<name>X1V2U3_9ZZZZ</name>
<reference evidence="1" key="1">
    <citation type="journal article" date="2014" name="Front. Microbiol.">
        <title>High frequency of phylogenetically diverse reductive dehalogenase-homologous genes in deep subseafloor sedimentary metagenomes.</title>
        <authorList>
            <person name="Kawai M."/>
            <person name="Futagami T."/>
            <person name="Toyoda A."/>
            <person name="Takaki Y."/>
            <person name="Nishi S."/>
            <person name="Hori S."/>
            <person name="Arai W."/>
            <person name="Tsubouchi T."/>
            <person name="Morono Y."/>
            <person name="Uchiyama I."/>
            <person name="Ito T."/>
            <person name="Fujiyama A."/>
            <person name="Inagaki F."/>
            <person name="Takami H."/>
        </authorList>
    </citation>
    <scope>NUCLEOTIDE SEQUENCE</scope>
    <source>
        <strain evidence="1">Expedition CK06-06</strain>
    </source>
</reference>
<comment type="caution">
    <text evidence="1">The sequence shown here is derived from an EMBL/GenBank/DDBJ whole genome shotgun (WGS) entry which is preliminary data.</text>
</comment>
<dbReference type="EMBL" id="BARW01026532">
    <property type="protein sequence ID" value="GAJ06476.1"/>
    <property type="molecule type" value="Genomic_DNA"/>
</dbReference>
<protein>
    <submittedName>
        <fullName evidence="1">Uncharacterized protein</fullName>
    </submittedName>
</protein>
<feature type="non-terminal residue" evidence="1">
    <location>
        <position position="183"/>
    </location>
</feature>